<dbReference type="AlphaFoldDB" id="A0A370HFA7"/>
<dbReference type="EMBL" id="QQAZ01000001">
    <property type="protein sequence ID" value="RDI55917.1"/>
    <property type="molecule type" value="Genomic_DNA"/>
</dbReference>
<dbReference type="STRING" id="1210089.GCA_001613165_01961"/>
<keyword evidence="2" id="KW-1185">Reference proteome</keyword>
<protein>
    <submittedName>
        <fullName evidence="1">Uncharacterized protein</fullName>
    </submittedName>
</protein>
<organism evidence="1 2">
    <name type="scientific">Nocardia mexicana</name>
    <dbReference type="NCBI Taxonomy" id="279262"/>
    <lineage>
        <taxon>Bacteria</taxon>
        <taxon>Bacillati</taxon>
        <taxon>Actinomycetota</taxon>
        <taxon>Actinomycetes</taxon>
        <taxon>Mycobacteriales</taxon>
        <taxon>Nocardiaceae</taxon>
        <taxon>Nocardia</taxon>
    </lineage>
</organism>
<proteinExistence type="predicted"/>
<dbReference type="Proteomes" id="UP000255355">
    <property type="component" value="Unassembled WGS sequence"/>
</dbReference>
<evidence type="ECO:0000313" key="1">
    <source>
        <dbReference type="EMBL" id="RDI55917.1"/>
    </source>
</evidence>
<comment type="caution">
    <text evidence="1">The sequence shown here is derived from an EMBL/GenBank/DDBJ whole genome shotgun (WGS) entry which is preliminary data.</text>
</comment>
<name>A0A370HFA7_9NOCA</name>
<gene>
    <name evidence="1" type="ORF">DFR68_101754</name>
</gene>
<accession>A0A370HFA7</accession>
<evidence type="ECO:0000313" key="2">
    <source>
        <dbReference type="Proteomes" id="UP000255355"/>
    </source>
</evidence>
<reference evidence="1 2" key="1">
    <citation type="submission" date="2018-07" db="EMBL/GenBank/DDBJ databases">
        <title>Genomic Encyclopedia of Type Strains, Phase IV (KMG-IV): sequencing the most valuable type-strain genomes for metagenomic binning, comparative biology and taxonomic classification.</title>
        <authorList>
            <person name="Goeker M."/>
        </authorList>
    </citation>
    <scope>NUCLEOTIDE SEQUENCE [LARGE SCALE GENOMIC DNA]</scope>
    <source>
        <strain evidence="1 2">DSM 44952</strain>
    </source>
</reference>
<sequence>MRCQLRWGTMTDHEVSASLKVAAELNVSVKVRHYYASLHLWSALHSARLCREREQTLLQSDVADIEHRVLAISAVTSSVLFLEALVNETFQDAYDDGHGASRISVLSASAVAKMQGAWQVAEYQLRTLEKFQLALDFASKPRLDEGAWPFQTTNTMVKLRNLLIHPKPQWDNLDNGDKFLRTLKTAQGFMENQQPLGTPWFPNKALGAGCAGWACDTSKTFANEWLDRLGLSRTYETDIAGFPRP</sequence>